<dbReference type="InterPro" id="IPR051633">
    <property type="entry name" value="AceTr"/>
</dbReference>
<dbReference type="Pfam" id="PF01184">
    <property type="entry name" value="Gpr1_Fun34_YaaH"/>
    <property type="match status" value="1"/>
</dbReference>
<feature type="transmembrane region" description="Helical" evidence="6">
    <location>
        <begin position="199"/>
        <end position="217"/>
    </location>
</feature>
<reference evidence="7 8" key="1">
    <citation type="journal article" date="2016" name="Mol. Biol. Evol.">
        <title>Comparative Genomics of Early-Diverging Mushroom-Forming Fungi Provides Insights into the Origins of Lignocellulose Decay Capabilities.</title>
        <authorList>
            <person name="Nagy L.G."/>
            <person name="Riley R."/>
            <person name="Tritt A."/>
            <person name="Adam C."/>
            <person name="Daum C."/>
            <person name="Floudas D."/>
            <person name="Sun H."/>
            <person name="Yadav J.S."/>
            <person name="Pangilinan J."/>
            <person name="Larsson K.H."/>
            <person name="Matsuura K."/>
            <person name="Barry K."/>
            <person name="Labutti K."/>
            <person name="Kuo R."/>
            <person name="Ohm R.A."/>
            <person name="Bhattacharya S.S."/>
            <person name="Shirouzu T."/>
            <person name="Yoshinaga Y."/>
            <person name="Martin F.M."/>
            <person name="Grigoriev I.V."/>
            <person name="Hibbett D.S."/>
        </authorList>
    </citation>
    <scope>NUCLEOTIDE SEQUENCE [LARGE SCALE GENOMIC DNA]</scope>
    <source>
        <strain evidence="7 8">HHB9708</strain>
    </source>
</reference>
<comment type="subcellular location">
    <subcellularLocation>
        <location evidence="1">Membrane</location>
        <topology evidence="1">Multi-pass membrane protein</topology>
    </subcellularLocation>
</comment>
<keyword evidence="5 6" id="KW-0472">Membrane</keyword>
<dbReference type="PANTHER" id="PTHR31123">
    <property type="entry name" value="ACCUMULATION OF DYADS PROTEIN 2-RELATED"/>
    <property type="match status" value="1"/>
</dbReference>
<feature type="transmembrane region" description="Helical" evidence="6">
    <location>
        <begin position="107"/>
        <end position="128"/>
    </location>
</feature>
<dbReference type="NCBIfam" id="NF038013">
    <property type="entry name" value="AceTr_1"/>
    <property type="match status" value="1"/>
</dbReference>
<evidence type="ECO:0000256" key="4">
    <source>
        <dbReference type="ARBA" id="ARBA00022989"/>
    </source>
</evidence>
<accession>A0A164SUK4</accession>
<keyword evidence="3 6" id="KW-0812">Transmembrane</keyword>
<feature type="transmembrane region" description="Helical" evidence="6">
    <location>
        <begin position="54"/>
        <end position="73"/>
    </location>
</feature>
<feature type="transmembrane region" description="Helical" evidence="6">
    <location>
        <begin position="148"/>
        <end position="167"/>
    </location>
</feature>
<name>A0A164SUK4_9AGAM</name>
<evidence type="ECO:0000313" key="8">
    <source>
        <dbReference type="Proteomes" id="UP000076722"/>
    </source>
</evidence>
<evidence type="ECO:0000256" key="1">
    <source>
        <dbReference type="ARBA" id="ARBA00004141"/>
    </source>
</evidence>
<dbReference type="AlphaFoldDB" id="A0A164SUK4"/>
<organism evidence="7 8">
    <name type="scientific">Sistotremastrum niveocremeum HHB9708</name>
    <dbReference type="NCBI Taxonomy" id="1314777"/>
    <lineage>
        <taxon>Eukaryota</taxon>
        <taxon>Fungi</taxon>
        <taxon>Dikarya</taxon>
        <taxon>Basidiomycota</taxon>
        <taxon>Agaricomycotina</taxon>
        <taxon>Agaricomycetes</taxon>
        <taxon>Sistotremastrales</taxon>
        <taxon>Sistotremastraceae</taxon>
        <taxon>Sertulicium</taxon>
        <taxon>Sertulicium niveocremeum</taxon>
    </lineage>
</organism>
<dbReference type="EMBL" id="KV419413">
    <property type="protein sequence ID" value="KZS91817.1"/>
    <property type="molecule type" value="Genomic_DNA"/>
</dbReference>
<gene>
    <name evidence="7" type="ORF">SISNIDRAFT_487131</name>
</gene>
<evidence type="ECO:0000313" key="7">
    <source>
        <dbReference type="EMBL" id="KZS91817.1"/>
    </source>
</evidence>
<proteinExistence type="inferred from homology"/>
<dbReference type="OrthoDB" id="3648309at2759"/>
<evidence type="ECO:0000256" key="6">
    <source>
        <dbReference type="SAM" id="Phobius"/>
    </source>
</evidence>
<evidence type="ECO:0000256" key="3">
    <source>
        <dbReference type="ARBA" id="ARBA00022692"/>
    </source>
</evidence>
<protein>
    <submittedName>
        <fullName evidence="7">Gpr1 family protein</fullName>
    </submittedName>
</protein>
<dbReference type="GO" id="GO:0005886">
    <property type="term" value="C:plasma membrane"/>
    <property type="evidence" value="ECO:0007669"/>
    <property type="project" value="TreeGrafter"/>
</dbReference>
<feature type="transmembrane region" description="Helical" evidence="6">
    <location>
        <begin position="79"/>
        <end position="100"/>
    </location>
</feature>
<dbReference type="InterPro" id="IPR000791">
    <property type="entry name" value="Gpr1/Fun34/SatP-like"/>
</dbReference>
<evidence type="ECO:0000256" key="5">
    <source>
        <dbReference type="ARBA" id="ARBA00023136"/>
    </source>
</evidence>
<evidence type="ECO:0000256" key="2">
    <source>
        <dbReference type="ARBA" id="ARBA00005587"/>
    </source>
</evidence>
<sequence>MSANGEKGTVAHGAADVPPAGRNEFGWNFFDASGQRQMAIQGPGHRKFGNPGPLGLLSFASTTLILSFVNVQARHVTEANIVVGMALGVGGLAQLLAGMWEFAAGNTFGATAFSSYGGFWLSFATIFIPGSGVLDAFAKTPDDFNNALGFFLMAWFIFTFIMLLASLRSNLGLVFLFFFLDLTFMFLMIGAFLPTNVNITKAGGGLGIVTAAIAYYVGASELIPREAGYFTLPVYQLPRRD</sequence>
<feature type="transmembrane region" description="Helical" evidence="6">
    <location>
        <begin position="174"/>
        <end position="193"/>
    </location>
</feature>
<dbReference type="GO" id="GO:0015123">
    <property type="term" value="F:acetate transmembrane transporter activity"/>
    <property type="evidence" value="ECO:0007669"/>
    <property type="project" value="TreeGrafter"/>
</dbReference>
<dbReference type="STRING" id="1314777.A0A164SUK4"/>
<keyword evidence="4 6" id="KW-1133">Transmembrane helix</keyword>
<dbReference type="Proteomes" id="UP000076722">
    <property type="component" value="Unassembled WGS sequence"/>
</dbReference>
<keyword evidence="8" id="KW-1185">Reference proteome</keyword>
<comment type="similarity">
    <text evidence="2">Belongs to the acetate uptake transporter (AceTr) (TC 2.A.96) family.</text>
</comment>
<dbReference type="PANTHER" id="PTHR31123:SF1">
    <property type="entry name" value="ACCUMULATION OF DYADS PROTEIN 2-RELATED"/>
    <property type="match status" value="1"/>
</dbReference>